<feature type="transmembrane region" description="Helical" evidence="6">
    <location>
        <begin position="145"/>
        <end position="165"/>
    </location>
</feature>
<reference evidence="7" key="1">
    <citation type="submission" date="2005-08" db="EMBL/GenBank/DDBJ databases">
        <title>Complete sequence of Dechloromonas aromatica RCB.</title>
        <authorList>
            <person name="Salinero K.K."/>
            <person name="Copeland A."/>
            <person name="Lucas S."/>
            <person name="Lapidus A."/>
            <person name="Barry K."/>
            <person name="Detter J.C."/>
            <person name="Glavina T."/>
            <person name="Hammon N."/>
            <person name="Israni S."/>
            <person name="Pitluck S."/>
            <person name="Di Bartolo G."/>
            <person name="Trong S."/>
            <person name="Schmutz J."/>
            <person name="Larimer F."/>
            <person name="Land M."/>
            <person name="Ivanova N."/>
            <person name="Richardson P."/>
        </authorList>
    </citation>
    <scope>NUCLEOTIDE SEQUENCE</scope>
    <source>
        <strain evidence="7">RCB</strain>
    </source>
</reference>
<sequence length="201" mass="21202">MSDIAVVAPGAWLSSAGATFLLIALAEFGDKSQLVCMTLAARHRGLPVVLGAVAAFAILNLLAVLFGAAVAAWLPEWVVTLAVAVLFTIFGISALRFKEEEEDEEIEEKPGHGIFATTFLMIFLAEFGDKTQIAVAGMGSAANASATWVGATLALACTSLLGVFAGRRLLNHLPLKWIHRISGVFFLLLALLAALRLLGLV</sequence>
<dbReference type="GO" id="GO:0016020">
    <property type="term" value="C:membrane"/>
    <property type="evidence" value="ECO:0007669"/>
    <property type="project" value="UniProtKB-SubCell"/>
</dbReference>
<keyword evidence="5 6" id="KW-0472">Membrane</keyword>
<dbReference type="PANTHER" id="PTHR12608:SF1">
    <property type="entry name" value="TRANSMEMBRANE PROTEIN 165"/>
    <property type="match status" value="1"/>
</dbReference>
<feature type="transmembrane region" description="Helical" evidence="6">
    <location>
        <begin position="177"/>
        <end position="198"/>
    </location>
</feature>
<dbReference type="KEGG" id="dar:Daro_0933"/>
<dbReference type="eggNOG" id="COG2119">
    <property type="taxonomic scope" value="Bacteria"/>
</dbReference>
<keyword evidence="3 6" id="KW-0812">Transmembrane</keyword>
<evidence type="ECO:0000256" key="2">
    <source>
        <dbReference type="ARBA" id="ARBA00009190"/>
    </source>
</evidence>
<feature type="transmembrane region" description="Helical" evidence="6">
    <location>
        <begin position="77"/>
        <end position="97"/>
    </location>
</feature>
<dbReference type="InterPro" id="IPR001727">
    <property type="entry name" value="GDT1-like"/>
</dbReference>
<dbReference type="AlphaFoldDB" id="Q47HJ2"/>
<protein>
    <recommendedName>
        <fullName evidence="6">GDT1 family protein</fullName>
    </recommendedName>
</protein>
<dbReference type="OrthoDB" id="9801356at2"/>
<comment type="subcellular location">
    <subcellularLocation>
        <location evidence="1 6">Membrane</location>
        <topology evidence="1 6">Multi-pass membrane protein</topology>
    </subcellularLocation>
</comment>
<evidence type="ECO:0000256" key="3">
    <source>
        <dbReference type="ARBA" id="ARBA00022692"/>
    </source>
</evidence>
<dbReference type="PANTHER" id="PTHR12608">
    <property type="entry name" value="TRANSMEMBRANE PROTEIN HTP-1 RELATED"/>
    <property type="match status" value="1"/>
</dbReference>
<evidence type="ECO:0000256" key="1">
    <source>
        <dbReference type="ARBA" id="ARBA00004141"/>
    </source>
</evidence>
<dbReference type="STRING" id="159087.Daro_0933"/>
<dbReference type="EMBL" id="CP000089">
    <property type="protein sequence ID" value="AAZ45689.1"/>
    <property type="molecule type" value="Genomic_DNA"/>
</dbReference>
<evidence type="ECO:0000313" key="7">
    <source>
        <dbReference type="EMBL" id="AAZ45689.1"/>
    </source>
</evidence>
<organism evidence="7">
    <name type="scientific">Dechloromonas aromatica (strain RCB)</name>
    <dbReference type="NCBI Taxonomy" id="159087"/>
    <lineage>
        <taxon>Bacteria</taxon>
        <taxon>Pseudomonadati</taxon>
        <taxon>Pseudomonadota</taxon>
        <taxon>Betaproteobacteria</taxon>
        <taxon>Rhodocyclales</taxon>
        <taxon>Azonexaceae</taxon>
        <taxon>Dechloromonas</taxon>
    </lineage>
</organism>
<accession>Q47HJ2</accession>
<dbReference type="HOGENOM" id="CLU_040186_2_2_4"/>
<feature type="transmembrane region" description="Helical" evidence="6">
    <location>
        <begin position="109"/>
        <end position="125"/>
    </location>
</feature>
<feature type="transmembrane region" description="Helical" evidence="6">
    <location>
        <begin position="6"/>
        <end position="25"/>
    </location>
</feature>
<gene>
    <name evidence="7" type="ordered locus">Daro_0933</name>
</gene>
<evidence type="ECO:0000256" key="4">
    <source>
        <dbReference type="ARBA" id="ARBA00022989"/>
    </source>
</evidence>
<feature type="transmembrane region" description="Helical" evidence="6">
    <location>
        <begin position="46"/>
        <end position="71"/>
    </location>
</feature>
<evidence type="ECO:0000256" key="5">
    <source>
        <dbReference type="ARBA" id="ARBA00023136"/>
    </source>
</evidence>
<proteinExistence type="inferred from homology"/>
<dbReference type="GO" id="GO:0046873">
    <property type="term" value="F:metal ion transmembrane transporter activity"/>
    <property type="evidence" value="ECO:0007669"/>
    <property type="project" value="InterPro"/>
</dbReference>
<evidence type="ECO:0000256" key="6">
    <source>
        <dbReference type="RuleBase" id="RU365102"/>
    </source>
</evidence>
<comment type="similarity">
    <text evidence="2 6">Belongs to the GDT1 family.</text>
</comment>
<dbReference type="Pfam" id="PF01169">
    <property type="entry name" value="GDT1"/>
    <property type="match status" value="2"/>
</dbReference>
<name>Q47HJ2_DECAR</name>
<keyword evidence="4 6" id="KW-1133">Transmembrane helix</keyword>